<keyword evidence="1" id="KW-0812">Transmembrane</keyword>
<dbReference type="Proteomes" id="UP000319209">
    <property type="component" value="Chromosome"/>
</dbReference>
<dbReference type="GO" id="GO:0016020">
    <property type="term" value="C:membrane"/>
    <property type="evidence" value="ECO:0007669"/>
    <property type="project" value="InterPro"/>
</dbReference>
<gene>
    <name evidence="3" type="ORF">FNB79_13020</name>
</gene>
<protein>
    <submittedName>
        <fullName evidence="3">Sensor histidine kinase</fullName>
    </submittedName>
</protein>
<evidence type="ECO:0000256" key="1">
    <source>
        <dbReference type="SAM" id="Phobius"/>
    </source>
</evidence>
<dbReference type="AlphaFoldDB" id="A0A516GTK9"/>
<organism evidence="3 4">
    <name type="scientific">Formosa sediminum</name>
    <dbReference type="NCBI Taxonomy" id="2594004"/>
    <lineage>
        <taxon>Bacteria</taxon>
        <taxon>Pseudomonadati</taxon>
        <taxon>Bacteroidota</taxon>
        <taxon>Flavobacteriia</taxon>
        <taxon>Flavobacteriales</taxon>
        <taxon>Flavobacteriaceae</taxon>
        <taxon>Formosa</taxon>
    </lineage>
</organism>
<keyword evidence="1" id="KW-1133">Transmembrane helix</keyword>
<feature type="transmembrane region" description="Helical" evidence="1">
    <location>
        <begin position="115"/>
        <end position="137"/>
    </location>
</feature>
<sequence>MGKSINHLLRNLKKEGLIHIVIWAIFLFLFFLQVYFNTGNFPLTFLNFLIVGIFVFYLNYLFLVPKFLLNKKKSNYLTSVIVLIILGVIFIELILPKPSSLHHIAGLDGINKPNFIIFRFGLPLFFNLILVVIGTAIKMYSEWDKNIQLQKEIESQKSSAELHFLKNQLSPHFLFNSLNSIYSLTSKKSNDAPEAVITLSELMRYMLYQADNDFVKLSDELDYIQNYLKLQRLRIARNQDVTLNIRGSVLQQKIRPLLLISFIENAFKYGTDFKGNTFVCIEININGNDLDFKSINLIGNRKQDPENSGIGLQNTKERLQLLYPNQHKLEIKEVSNQFIVHLNLNLTV</sequence>
<evidence type="ECO:0000313" key="3">
    <source>
        <dbReference type="EMBL" id="QDO94848.1"/>
    </source>
</evidence>
<dbReference type="KEGG" id="fop:FNB79_13020"/>
<keyword evidence="3" id="KW-0808">Transferase</keyword>
<dbReference type="PANTHER" id="PTHR34220">
    <property type="entry name" value="SENSOR HISTIDINE KINASE YPDA"/>
    <property type="match status" value="1"/>
</dbReference>
<evidence type="ECO:0000259" key="2">
    <source>
        <dbReference type="Pfam" id="PF06580"/>
    </source>
</evidence>
<dbReference type="OrthoDB" id="9809908at2"/>
<feature type="transmembrane region" description="Helical" evidence="1">
    <location>
        <begin position="76"/>
        <end position="95"/>
    </location>
</feature>
<proteinExistence type="predicted"/>
<dbReference type="GO" id="GO:0000155">
    <property type="term" value="F:phosphorelay sensor kinase activity"/>
    <property type="evidence" value="ECO:0007669"/>
    <property type="project" value="InterPro"/>
</dbReference>
<keyword evidence="1" id="KW-0472">Membrane</keyword>
<dbReference type="PANTHER" id="PTHR34220:SF7">
    <property type="entry name" value="SENSOR HISTIDINE KINASE YPDA"/>
    <property type="match status" value="1"/>
</dbReference>
<dbReference type="InterPro" id="IPR050640">
    <property type="entry name" value="Bact_2-comp_sensor_kinase"/>
</dbReference>
<accession>A0A516GTK9</accession>
<feature type="domain" description="Signal transduction histidine kinase internal region" evidence="2">
    <location>
        <begin position="160"/>
        <end position="236"/>
    </location>
</feature>
<feature type="transmembrane region" description="Helical" evidence="1">
    <location>
        <begin position="16"/>
        <end position="36"/>
    </location>
</feature>
<dbReference type="EMBL" id="CP041637">
    <property type="protein sequence ID" value="QDO94848.1"/>
    <property type="molecule type" value="Genomic_DNA"/>
</dbReference>
<keyword evidence="4" id="KW-1185">Reference proteome</keyword>
<reference evidence="3 4" key="1">
    <citation type="submission" date="2019-07" db="EMBL/GenBank/DDBJ databases">
        <title>Genome sequencing for Formosa sp. PS13.</title>
        <authorList>
            <person name="Park S.-J."/>
        </authorList>
    </citation>
    <scope>NUCLEOTIDE SEQUENCE [LARGE SCALE GENOMIC DNA]</scope>
    <source>
        <strain evidence="3 4">PS13</strain>
    </source>
</reference>
<dbReference type="Pfam" id="PF06580">
    <property type="entry name" value="His_kinase"/>
    <property type="match status" value="1"/>
</dbReference>
<dbReference type="InterPro" id="IPR010559">
    <property type="entry name" value="Sig_transdc_His_kin_internal"/>
</dbReference>
<evidence type="ECO:0000313" key="4">
    <source>
        <dbReference type="Proteomes" id="UP000319209"/>
    </source>
</evidence>
<feature type="transmembrane region" description="Helical" evidence="1">
    <location>
        <begin position="42"/>
        <end position="64"/>
    </location>
</feature>
<keyword evidence="3" id="KW-0418">Kinase</keyword>
<name>A0A516GTK9_9FLAO</name>